<dbReference type="Proteomes" id="UP000528286">
    <property type="component" value="Unassembled WGS sequence"/>
</dbReference>
<keyword evidence="2" id="KW-1185">Reference proteome</keyword>
<accession>A0A7W6J8M8</accession>
<evidence type="ECO:0000313" key="1">
    <source>
        <dbReference type="EMBL" id="MBB4066777.1"/>
    </source>
</evidence>
<organism evidence="1 2">
    <name type="scientific">Gellertiella hungarica</name>
    <dbReference type="NCBI Taxonomy" id="1572859"/>
    <lineage>
        <taxon>Bacteria</taxon>
        <taxon>Pseudomonadati</taxon>
        <taxon>Pseudomonadota</taxon>
        <taxon>Alphaproteobacteria</taxon>
        <taxon>Hyphomicrobiales</taxon>
        <taxon>Rhizobiaceae</taxon>
        <taxon>Gellertiella</taxon>
    </lineage>
</organism>
<evidence type="ECO:0000313" key="2">
    <source>
        <dbReference type="Proteomes" id="UP000528286"/>
    </source>
</evidence>
<evidence type="ECO:0008006" key="3">
    <source>
        <dbReference type="Google" id="ProtNLM"/>
    </source>
</evidence>
<dbReference type="EMBL" id="JACIEZ010000011">
    <property type="protein sequence ID" value="MBB4066777.1"/>
    <property type="molecule type" value="Genomic_DNA"/>
</dbReference>
<name>A0A7W6J8M8_9HYPH</name>
<dbReference type="Pfam" id="PF07750">
    <property type="entry name" value="GcrA"/>
    <property type="match status" value="1"/>
</dbReference>
<sequence length="73" mass="8196">MADALRPEPLNMTLVELGRLDCRWPVSGEKDKTLFCGHSQAEGSSYCEYHKRAARSRGTVSERNAMKISKVLL</sequence>
<proteinExistence type="predicted"/>
<dbReference type="AlphaFoldDB" id="A0A7W6J8M8"/>
<comment type="caution">
    <text evidence="1">The sequence shown here is derived from an EMBL/GenBank/DDBJ whole genome shotgun (WGS) entry which is preliminary data.</text>
</comment>
<gene>
    <name evidence="1" type="ORF">GGR23_003995</name>
</gene>
<dbReference type="InterPro" id="IPR011681">
    <property type="entry name" value="GcrA"/>
</dbReference>
<protein>
    <recommendedName>
        <fullName evidence="3">GcrA cell cycle regulator</fullName>
    </recommendedName>
</protein>
<reference evidence="1 2" key="1">
    <citation type="submission" date="2020-08" db="EMBL/GenBank/DDBJ databases">
        <title>Genomic Encyclopedia of Type Strains, Phase IV (KMG-IV): sequencing the most valuable type-strain genomes for metagenomic binning, comparative biology and taxonomic classification.</title>
        <authorList>
            <person name="Goeker M."/>
        </authorList>
    </citation>
    <scope>NUCLEOTIDE SEQUENCE [LARGE SCALE GENOMIC DNA]</scope>
    <source>
        <strain evidence="1 2">DSM 29853</strain>
    </source>
</reference>